<evidence type="ECO:0000313" key="5">
    <source>
        <dbReference type="Proteomes" id="UP000035063"/>
    </source>
</evidence>
<dbReference type="PANTHER" id="PTHR46889:SF4">
    <property type="entry name" value="TRANSPOSASE INSO FOR INSERTION SEQUENCE ELEMENT IS911B-RELATED"/>
    <property type="match status" value="1"/>
</dbReference>
<reference evidence="5" key="2">
    <citation type="journal article" date="2015" name="J. Biotechnol.">
        <title>Complete genome sequence of Bifidobacterium bifidum JCM 1255(T) isolated from feces of a breast-fed infant.</title>
        <authorList>
            <person name="Morita H."/>
            <person name="Toh H."/>
            <person name="Oshima K."/>
            <person name="Nakano A."/>
            <person name="Shindo C."/>
            <person name="Komiya K."/>
            <person name="Arakawa K."/>
            <person name="Suda W."/>
            <person name="Honda K."/>
            <person name="Hattori M."/>
        </authorList>
    </citation>
    <scope>NUCLEOTIDE SEQUENCE [LARGE SCALE GENOMIC DNA]</scope>
    <source>
        <strain evidence="5">JCM 1255</strain>
    </source>
</reference>
<evidence type="ECO:0000259" key="3">
    <source>
        <dbReference type="Pfam" id="PF13683"/>
    </source>
</evidence>
<organism evidence="4 5">
    <name type="scientific">Bifidobacterium bifidum ATCC 29521 = JCM 1255 = DSM 20456</name>
    <dbReference type="NCBI Taxonomy" id="500634"/>
    <lineage>
        <taxon>Bacteria</taxon>
        <taxon>Bacillati</taxon>
        <taxon>Actinomycetota</taxon>
        <taxon>Actinomycetes</taxon>
        <taxon>Bifidobacteriales</taxon>
        <taxon>Bifidobacteriaceae</taxon>
        <taxon>Bifidobacterium</taxon>
    </lineage>
</organism>
<dbReference type="NCBIfam" id="NF033516">
    <property type="entry name" value="transpos_IS3"/>
    <property type="match status" value="1"/>
</dbReference>
<dbReference type="InterPro" id="IPR048020">
    <property type="entry name" value="Transpos_IS3"/>
</dbReference>
<dbReference type="Pfam" id="PF13276">
    <property type="entry name" value="HTH_21"/>
    <property type="match status" value="1"/>
</dbReference>
<dbReference type="Gene3D" id="3.30.420.10">
    <property type="entry name" value="Ribonuclease H-like superfamily/Ribonuclease H"/>
    <property type="match status" value="1"/>
</dbReference>
<dbReference type="InterPro" id="IPR050900">
    <property type="entry name" value="Transposase_IS3/IS150/IS904"/>
</dbReference>
<dbReference type="InterPro" id="IPR012337">
    <property type="entry name" value="RNaseH-like_sf"/>
</dbReference>
<evidence type="ECO:0000256" key="1">
    <source>
        <dbReference type="ARBA" id="ARBA00002286"/>
    </source>
</evidence>
<dbReference type="InterPro" id="IPR001584">
    <property type="entry name" value="Integrase_cat-core"/>
</dbReference>
<evidence type="ECO:0000259" key="2">
    <source>
        <dbReference type="Pfam" id="PF13276"/>
    </source>
</evidence>
<evidence type="ECO:0000313" key="4">
    <source>
        <dbReference type="EMBL" id="BAQ97991.1"/>
    </source>
</evidence>
<dbReference type="InterPro" id="IPR036397">
    <property type="entry name" value="RNaseH_sf"/>
</dbReference>
<feature type="domain" description="Integrase catalytic" evidence="3">
    <location>
        <begin position="181"/>
        <end position="247"/>
    </location>
</feature>
<comment type="function">
    <text evidence="1">Involved in the transposition of the insertion sequence.</text>
</comment>
<keyword evidence="5" id="KW-1185">Reference proteome</keyword>
<dbReference type="Pfam" id="PF13683">
    <property type="entry name" value="rve_3"/>
    <property type="match status" value="1"/>
</dbReference>
<dbReference type="PANTHER" id="PTHR46889">
    <property type="entry name" value="TRANSPOSASE INSF FOR INSERTION SEQUENCE IS3B-RELATED"/>
    <property type="match status" value="1"/>
</dbReference>
<dbReference type="Proteomes" id="UP000035063">
    <property type="component" value="Chromosome"/>
</dbReference>
<dbReference type="InterPro" id="IPR025948">
    <property type="entry name" value="HTH-like_dom"/>
</dbReference>
<feature type="domain" description="HTH-like" evidence="2">
    <location>
        <begin position="6"/>
        <end position="64"/>
    </location>
</feature>
<dbReference type="SUPFAM" id="SSF53098">
    <property type="entry name" value="Ribonuclease H-like"/>
    <property type="match status" value="1"/>
</dbReference>
<accession>A0ABN5UYE5</accession>
<proteinExistence type="predicted"/>
<protein>
    <submittedName>
        <fullName evidence="4">Transposase</fullName>
    </submittedName>
</protein>
<gene>
    <name evidence="4" type="ORF">BBBF_0784</name>
</gene>
<name>A0ABN5UYE5_BIFBI</name>
<sequence length="265" mass="28819">MRAGREALARAVLQIRSDFFMAVYGCGKMHAQLVAQGWDPAGVGRDRVMNIMRGLGIRGVRRGRTPVTTKPAKGTGGRPDLVDGRFEACAPNRLHVAGITYVRMANGSFGCTAFADGVYARRIVGWACAMTMNTQELPLQALGQAISWAASRGGADGLIRHGDHGTQCTGTVYATGVMEYGVLPSTGTVGDSCDNAMAESADGAYRTELVWRRRPFADLKDLELATFRWVSWWNSKRLHQSLGYRTPEAVETEYHQHQAAQAAPL</sequence>
<reference evidence="4 5" key="1">
    <citation type="submission" date="2012-02" db="EMBL/GenBank/DDBJ databases">
        <title>Complete genome sequence of Bifidobacterium bifidum JCM 1255.</title>
        <authorList>
            <person name="Toh H."/>
            <person name="Oshima K."/>
            <person name="Morita H."/>
            <person name="Hattori M."/>
        </authorList>
    </citation>
    <scope>NUCLEOTIDE SEQUENCE [LARGE SCALE GENOMIC DNA]</scope>
    <source>
        <strain evidence="4 5">JCM 1255</strain>
    </source>
</reference>
<dbReference type="EMBL" id="AP012323">
    <property type="protein sequence ID" value="BAQ97991.1"/>
    <property type="molecule type" value="Genomic_DNA"/>
</dbReference>